<protein>
    <submittedName>
        <fullName evidence="4">Ferrous iron transport protein A</fullName>
    </submittedName>
</protein>
<dbReference type="Proteomes" id="UP000218238">
    <property type="component" value="Unassembled WGS sequence"/>
</dbReference>
<dbReference type="SUPFAM" id="SSF50037">
    <property type="entry name" value="C-terminal domain of transcriptional repressors"/>
    <property type="match status" value="1"/>
</dbReference>
<accession>A0A2A2TAT3</accession>
<dbReference type="InterPro" id="IPR038157">
    <property type="entry name" value="FeoA_core_dom"/>
</dbReference>
<dbReference type="EMBL" id="NTFS01000537">
    <property type="protein sequence ID" value="PAX49090.1"/>
    <property type="molecule type" value="Genomic_DNA"/>
</dbReference>
<proteinExistence type="predicted"/>
<name>A0A2A2TAT3_9CYAN</name>
<comment type="caution">
    <text evidence="4">The sequence shown here is derived from an EMBL/GenBank/DDBJ whole genome shotgun (WGS) entry which is preliminary data.</text>
</comment>
<dbReference type="OrthoDB" id="9811076at2"/>
<feature type="non-terminal residue" evidence="4">
    <location>
        <position position="111"/>
    </location>
</feature>
<dbReference type="Gene3D" id="2.30.30.90">
    <property type="match status" value="1"/>
</dbReference>
<keyword evidence="5" id="KW-1185">Reference proteome</keyword>
<dbReference type="AlphaFoldDB" id="A0A2A2TAT3"/>
<evidence type="ECO:0000256" key="1">
    <source>
        <dbReference type="ARBA" id="ARBA00023004"/>
    </source>
</evidence>
<feature type="domain" description="Ferrous iron transporter FeoA-like" evidence="3">
    <location>
        <begin position="53"/>
        <end position="111"/>
    </location>
</feature>
<dbReference type="InterPro" id="IPR007167">
    <property type="entry name" value="Fe-transptr_FeoA-like"/>
</dbReference>
<evidence type="ECO:0000313" key="4">
    <source>
        <dbReference type="EMBL" id="PAX49090.1"/>
    </source>
</evidence>
<evidence type="ECO:0000313" key="5">
    <source>
        <dbReference type="Proteomes" id="UP000218238"/>
    </source>
</evidence>
<gene>
    <name evidence="4" type="ORF">CK510_27890</name>
</gene>
<keyword evidence="1" id="KW-0408">Iron</keyword>
<dbReference type="InterPro" id="IPR008988">
    <property type="entry name" value="Transcriptional_repressor_C"/>
</dbReference>
<sequence length="111" mass="11765">MGKNNDSENEQNQEAKPGSWGEFSFLGETPTTSEASENYAEISVEFNTGKSFPLAMACMGDRLKIVRLKGSEGMVKRLIGMGFVAGCEVQIISTSGGSVIVALADNRIGLG</sequence>
<feature type="region of interest" description="Disordered" evidence="2">
    <location>
        <begin position="1"/>
        <end position="35"/>
    </location>
</feature>
<dbReference type="Pfam" id="PF04023">
    <property type="entry name" value="FeoA"/>
    <property type="match status" value="1"/>
</dbReference>
<dbReference type="GO" id="GO:0046914">
    <property type="term" value="F:transition metal ion binding"/>
    <property type="evidence" value="ECO:0007669"/>
    <property type="project" value="InterPro"/>
</dbReference>
<reference evidence="4 5" key="1">
    <citation type="submission" date="2017-08" db="EMBL/GenBank/DDBJ databases">
        <title>Draft genome sequence of filamentous cyanobacterium Calothrix elsteri CCALA 953.</title>
        <authorList>
            <person name="Gagunashvili A.N."/>
            <person name="Elster J."/>
            <person name="Andresson O.S."/>
        </authorList>
    </citation>
    <scope>NUCLEOTIDE SEQUENCE [LARGE SCALE GENOMIC DNA]</scope>
    <source>
        <strain evidence="4 5">CCALA 953</strain>
    </source>
</reference>
<evidence type="ECO:0000256" key="2">
    <source>
        <dbReference type="SAM" id="MobiDB-lite"/>
    </source>
</evidence>
<dbReference type="RefSeq" id="WP_095724745.1">
    <property type="nucleotide sequence ID" value="NZ_NTFS01000537.1"/>
</dbReference>
<evidence type="ECO:0000259" key="3">
    <source>
        <dbReference type="Pfam" id="PF04023"/>
    </source>
</evidence>
<organism evidence="4 5">
    <name type="scientific">Brunnivagina elsteri CCALA 953</name>
    <dbReference type="NCBI Taxonomy" id="987040"/>
    <lineage>
        <taxon>Bacteria</taxon>
        <taxon>Bacillati</taxon>
        <taxon>Cyanobacteriota</taxon>
        <taxon>Cyanophyceae</taxon>
        <taxon>Nostocales</taxon>
        <taxon>Calotrichaceae</taxon>
        <taxon>Brunnivagina</taxon>
    </lineage>
</organism>